<dbReference type="NCBIfam" id="TIGR00254">
    <property type="entry name" value="GGDEF"/>
    <property type="match status" value="1"/>
</dbReference>
<name>A0A7X4GQN9_9BURK</name>
<dbReference type="EMBL" id="WWCK01000003">
    <property type="protein sequence ID" value="MYM67444.1"/>
    <property type="molecule type" value="Genomic_DNA"/>
</dbReference>
<feature type="domain" description="HAMP" evidence="3">
    <location>
        <begin position="303"/>
        <end position="355"/>
    </location>
</feature>
<dbReference type="GO" id="GO:0016020">
    <property type="term" value="C:membrane"/>
    <property type="evidence" value="ECO:0007669"/>
    <property type="project" value="InterPro"/>
</dbReference>
<dbReference type="InterPro" id="IPR043128">
    <property type="entry name" value="Rev_trsase/Diguanyl_cyclase"/>
</dbReference>
<evidence type="ECO:0000259" key="3">
    <source>
        <dbReference type="PROSITE" id="PS50885"/>
    </source>
</evidence>
<dbReference type="AlphaFoldDB" id="A0A7X4GQN9"/>
<keyword evidence="1" id="KW-0472">Membrane</keyword>
<accession>A0A7X4GQN9</accession>
<evidence type="ECO:0000256" key="1">
    <source>
        <dbReference type="SAM" id="Phobius"/>
    </source>
</evidence>
<dbReference type="SUPFAM" id="SSF141868">
    <property type="entry name" value="EAL domain-like"/>
    <property type="match status" value="1"/>
</dbReference>
<dbReference type="Pfam" id="PF00990">
    <property type="entry name" value="GGDEF"/>
    <property type="match status" value="1"/>
</dbReference>
<keyword evidence="1" id="KW-0812">Transmembrane</keyword>
<dbReference type="InterPro" id="IPR035919">
    <property type="entry name" value="EAL_sf"/>
</dbReference>
<feature type="transmembrane region" description="Helical" evidence="1">
    <location>
        <begin position="12"/>
        <end position="31"/>
    </location>
</feature>
<evidence type="ECO:0000313" key="6">
    <source>
        <dbReference type="Proteomes" id="UP000450012"/>
    </source>
</evidence>
<dbReference type="InterPro" id="IPR029150">
    <property type="entry name" value="dCache_3"/>
</dbReference>
<evidence type="ECO:0000259" key="4">
    <source>
        <dbReference type="PROSITE" id="PS50887"/>
    </source>
</evidence>
<dbReference type="Gene3D" id="3.20.20.450">
    <property type="entry name" value="EAL domain"/>
    <property type="match status" value="1"/>
</dbReference>
<dbReference type="PROSITE" id="PS50885">
    <property type="entry name" value="HAMP"/>
    <property type="match status" value="1"/>
</dbReference>
<protein>
    <submittedName>
        <fullName evidence="5">EAL domain-containing protein</fullName>
    </submittedName>
</protein>
<dbReference type="SMART" id="SM00304">
    <property type="entry name" value="HAMP"/>
    <property type="match status" value="1"/>
</dbReference>
<dbReference type="InterPro" id="IPR052155">
    <property type="entry name" value="Biofilm_reg_signaling"/>
</dbReference>
<keyword evidence="1" id="KW-1133">Transmembrane helix</keyword>
<dbReference type="InterPro" id="IPR001633">
    <property type="entry name" value="EAL_dom"/>
</dbReference>
<comment type="caution">
    <text evidence="5">The sequence shown here is derived from an EMBL/GenBank/DDBJ whole genome shotgun (WGS) entry which is preliminary data.</text>
</comment>
<dbReference type="PROSITE" id="PS50883">
    <property type="entry name" value="EAL"/>
    <property type="match status" value="1"/>
</dbReference>
<feature type="domain" description="GGDEF" evidence="4">
    <location>
        <begin position="391"/>
        <end position="527"/>
    </location>
</feature>
<dbReference type="Proteomes" id="UP000450012">
    <property type="component" value="Unassembled WGS sequence"/>
</dbReference>
<dbReference type="Gene3D" id="6.10.340.10">
    <property type="match status" value="1"/>
</dbReference>
<dbReference type="CDD" id="cd01948">
    <property type="entry name" value="EAL"/>
    <property type="match status" value="1"/>
</dbReference>
<dbReference type="SUPFAM" id="SSF55073">
    <property type="entry name" value="Nucleotide cyclase"/>
    <property type="match status" value="1"/>
</dbReference>
<dbReference type="Gene3D" id="3.30.70.270">
    <property type="match status" value="1"/>
</dbReference>
<organism evidence="5 6">
    <name type="scientific">Duganella rivi</name>
    <dbReference type="NCBI Taxonomy" id="2666083"/>
    <lineage>
        <taxon>Bacteria</taxon>
        <taxon>Pseudomonadati</taxon>
        <taxon>Pseudomonadota</taxon>
        <taxon>Betaproteobacteria</taxon>
        <taxon>Burkholderiales</taxon>
        <taxon>Oxalobacteraceae</taxon>
        <taxon>Telluria group</taxon>
        <taxon>Duganella</taxon>
    </lineage>
</organism>
<dbReference type="CDD" id="cd06225">
    <property type="entry name" value="HAMP"/>
    <property type="match status" value="1"/>
</dbReference>
<dbReference type="InterPro" id="IPR029787">
    <property type="entry name" value="Nucleotide_cyclase"/>
</dbReference>
<feature type="transmembrane region" description="Helical" evidence="1">
    <location>
        <begin position="282"/>
        <end position="302"/>
    </location>
</feature>
<dbReference type="Pfam" id="PF00563">
    <property type="entry name" value="EAL"/>
    <property type="match status" value="1"/>
</dbReference>
<dbReference type="PROSITE" id="PS50887">
    <property type="entry name" value="GGDEF"/>
    <property type="match status" value="1"/>
</dbReference>
<dbReference type="CDD" id="cd01949">
    <property type="entry name" value="GGDEF"/>
    <property type="match status" value="1"/>
</dbReference>
<evidence type="ECO:0000313" key="5">
    <source>
        <dbReference type="EMBL" id="MYM67444.1"/>
    </source>
</evidence>
<proteinExistence type="predicted"/>
<evidence type="ECO:0000259" key="2">
    <source>
        <dbReference type="PROSITE" id="PS50883"/>
    </source>
</evidence>
<dbReference type="SMART" id="SM00267">
    <property type="entry name" value="GGDEF"/>
    <property type="match status" value="1"/>
</dbReference>
<dbReference type="InterPro" id="IPR003660">
    <property type="entry name" value="HAMP_dom"/>
</dbReference>
<feature type="domain" description="EAL" evidence="2">
    <location>
        <begin position="535"/>
        <end position="788"/>
    </location>
</feature>
<dbReference type="InterPro" id="IPR000160">
    <property type="entry name" value="GGDEF_dom"/>
</dbReference>
<dbReference type="Pfam" id="PF14827">
    <property type="entry name" value="dCache_3"/>
    <property type="match status" value="1"/>
</dbReference>
<gene>
    <name evidence="5" type="ORF">GTP45_11450</name>
</gene>
<keyword evidence="6" id="KW-1185">Reference proteome</keyword>
<dbReference type="SUPFAM" id="SSF158472">
    <property type="entry name" value="HAMP domain-like"/>
    <property type="match status" value="1"/>
</dbReference>
<sequence length="807" mass="88785">MRLRFRSLESRIVTLFLVLIVAVQVVGLLVIQQGIDNNARASIGSELNNGAKVFRRLLEQNAQSLRFGARLLARDTAFVAAIGNNDESDRSTIESALANSGRRIKASLSMLIGDDRTISATTNQAQSKGLEKMALSMLDAAEAADGAIGIAIVDHRPFQIVAMPIKAPITIGWIVMTFPIDRQLANEMREVTSLHTSVLTRDAQGKWLPVGSTFVGPSAQVVVDQLQALPATPTGPFDMMVETAQYSARLISIGEDNGQNASVLLARSIDEATADYRRLERWLIGLTLGGIFASALAIVFTAKRIAQPISELAVTAKRLEEGDYKVAIDSRREDEIGQLAHAFDAMREGIAKREQEIRRLAYWDTLTNLPNRAQFVLLLNDALHDARRREEALFVLMMDLDRFKHVNDVMGHSFGDALLRQVAGRLQLLLANRRQSSAQVARLGGDEFAVLLPAADIDAAQLMAAEILQALETPLSLEDQMVDIGAGLGIAAYPEHADDGETLLSMAEVAMYAAKQRNDGAVVYDAAMDKSSAKSLSLLTELRNAIERNEFRLHVQPKISLQTGRVVGMESLVRWVHPERGNVFPDEFIPFAEQTGFIRVLTRWVMEKSAELCRELASKGHHLKVSVNLSTRDLLDQDLPAKFADLLARHKLTPGSFCLEITESAIMDDPVRAQNTLERLSSMGLDLSIDDFGTGYSSLAYLKRLPVNELKIDKSFVLNMEKDEGDTKIVRSTIDLGHNMGLRVVAEGIESEAVWRLLAELGCDQGQGYFMSRPIPGDQLIPWLEKWRAPIAIGAEAEAVADVSYAK</sequence>
<dbReference type="GO" id="GO:0007165">
    <property type="term" value="P:signal transduction"/>
    <property type="evidence" value="ECO:0007669"/>
    <property type="project" value="InterPro"/>
</dbReference>
<dbReference type="SMART" id="SM00052">
    <property type="entry name" value="EAL"/>
    <property type="match status" value="1"/>
</dbReference>
<dbReference type="PANTHER" id="PTHR44757:SF2">
    <property type="entry name" value="BIOFILM ARCHITECTURE MAINTENANCE PROTEIN MBAA"/>
    <property type="match status" value="1"/>
</dbReference>
<reference evidence="5 6" key="1">
    <citation type="submission" date="2019-12" db="EMBL/GenBank/DDBJ databases">
        <title>Novel species isolated from a subtropical stream in China.</title>
        <authorList>
            <person name="Lu H."/>
        </authorList>
    </citation>
    <scope>NUCLEOTIDE SEQUENCE [LARGE SCALE GENOMIC DNA]</scope>
    <source>
        <strain evidence="5 6">FT55W</strain>
    </source>
</reference>
<dbReference type="PANTHER" id="PTHR44757">
    <property type="entry name" value="DIGUANYLATE CYCLASE DGCP"/>
    <property type="match status" value="1"/>
</dbReference>
<dbReference type="Pfam" id="PF00672">
    <property type="entry name" value="HAMP"/>
    <property type="match status" value="1"/>
</dbReference>
<dbReference type="FunFam" id="3.20.20.450:FF:000001">
    <property type="entry name" value="Cyclic di-GMP phosphodiesterase yahA"/>
    <property type="match status" value="1"/>
</dbReference>